<dbReference type="InterPro" id="IPR011962">
    <property type="entry name" value="dCTP_deaminase"/>
</dbReference>
<dbReference type="PANTHER" id="PTHR42680">
    <property type="entry name" value="DCTP DEAMINASE"/>
    <property type="match status" value="1"/>
</dbReference>
<comment type="caution">
    <text evidence="4">Lacks conserved residue(s) required for the propagation of feature annotation.</text>
</comment>
<dbReference type="GO" id="GO:0000166">
    <property type="term" value="F:nucleotide binding"/>
    <property type="evidence" value="ECO:0007669"/>
    <property type="project" value="UniProtKB-KW"/>
</dbReference>
<keyword evidence="3 4" id="KW-0546">Nucleotide metabolism</keyword>
<dbReference type="EC" id="3.5.4.30" evidence="4"/>
<organism evidence="6 7">
    <name type="scientific">Bifidobacterium longum subsp. suis</name>
    <dbReference type="NCBI Taxonomy" id="1695"/>
    <lineage>
        <taxon>Bacteria</taxon>
        <taxon>Bacillati</taxon>
        <taxon>Actinomycetota</taxon>
        <taxon>Actinomycetes</taxon>
        <taxon>Bifidobacteriales</taxon>
        <taxon>Bifidobacteriaceae</taxon>
        <taxon>Bifidobacterium</taxon>
    </lineage>
</organism>
<dbReference type="UniPathway" id="UPA00610">
    <property type="reaction ID" value="UER00667"/>
</dbReference>
<evidence type="ECO:0000256" key="5">
    <source>
        <dbReference type="SAM" id="MobiDB-lite"/>
    </source>
</evidence>
<feature type="compositionally biased region" description="Low complexity" evidence="5">
    <location>
        <begin position="338"/>
        <end position="352"/>
    </location>
</feature>
<dbReference type="HAMAP" id="MF_00146">
    <property type="entry name" value="dCTP_deaminase"/>
    <property type="match status" value="1"/>
</dbReference>
<keyword evidence="2 4" id="KW-0378">Hydrolase</keyword>
<protein>
    <recommendedName>
        <fullName evidence="4">dCTP deaminase, dUMP-forming</fullName>
        <ecNumber evidence="4">3.5.4.30</ecNumber>
    </recommendedName>
    <alternativeName>
        <fullName evidence="4">Bifunctional dCTP deaminase:dUTPase</fullName>
    </alternativeName>
    <alternativeName>
        <fullName evidence="4">DCD-DUT</fullName>
    </alternativeName>
</protein>
<dbReference type="GO" id="GO:0015949">
    <property type="term" value="P:nucleobase-containing small molecule interconversion"/>
    <property type="evidence" value="ECO:0007669"/>
    <property type="project" value="TreeGrafter"/>
</dbReference>
<evidence type="ECO:0000256" key="3">
    <source>
        <dbReference type="ARBA" id="ARBA00023080"/>
    </source>
</evidence>
<evidence type="ECO:0000256" key="1">
    <source>
        <dbReference type="ARBA" id="ARBA00022741"/>
    </source>
</evidence>
<reference evidence="6 7" key="1">
    <citation type="submission" date="2014-03" db="EMBL/GenBank/DDBJ databases">
        <title>Genomics of Bifidobacteria.</title>
        <authorList>
            <person name="Ventura M."/>
            <person name="Milani C."/>
            <person name="Lugli G.A."/>
        </authorList>
    </citation>
    <scope>NUCLEOTIDE SEQUENCE [LARGE SCALE GENOMIC DNA]</scope>
    <source>
        <strain evidence="6 7">LMG 21814</strain>
    </source>
</reference>
<dbReference type="FunFam" id="2.70.40.10:FF:000005">
    <property type="entry name" value="dCTP deaminase, dUMP-forming"/>
    <property type="match status" value="1"/>
</dbReference>
<evidence type="ECO:0000313" key="6">
    <source>
        <dbReference type="EMBL" id="KFI73168.1"/>
    </source>
</evidence>
<feature type="site" description="Important for bifunctional activity" evidence="4">
    <location>
        <begin position="116"/>
        <end position="117"/>
    </location>
</feature>
<gene>
    <name evidence="4" type="primary">dcd</name>
    <name evidence="6" type="ORF">BLSS_0935</name>
</gene>
<keyword evidence="1 4" id="KW-0547">Nucleotide-binding</keyword>
<dbReference type="CDD" id="cd07557">
    <property type="entry name" value="trimeric_dUTPase"/>
    <property type="match status" value="1"/>
</dbReference>
<name>A0A087BQ68_BIFLN</name>
<feature type="binding site" evidence="4">
    <location>
        <begin position="101"/>
        <end position="106"/>
    </location>
    <ligand>
        <name>dCTP</name>
        <dbReference type="ChEBI" id="CHEBI:61481"/>
    </ligand>
</feature>
<comment type="similarity">
    <text evidence="4">Belongs to the dCTP deaminase family.</text>
</comment>
<dbReference type="Pfam" id="PF22769">
    <property type="entry name" value="DCD"/>
    <property type="match status" value="1"/>
</dbReference>
<evidence type="ECO:0000256" key="2">
    <source>
        <dbReference type="ARBA" id="ARBA00022801"/>
    </source>
</evidence>
<dbReference type="GO" id="GO:0033973">
    <property type="term" value="F:dCTP deaminase (dUMP-forming) activity"/>
    <property type="evidence" value="ECO:0007669"/>
    <property type="project" value="UniProtKB-UniRule"/>
</dbReference>
<feature type="binding site" evidence="4">
    <location>
        <begin position="127"/>
        <end position="129"/>
    </location>
    <ligand>
        <name>dCTP</name>
        <dbReference type="ChEBI" id="CHEBI:61481"/>
    </ligand>
</feature>
<dbReference type="EMBL" id="JGZA01000003">
    <property type="protein sequence ID" value="KFI73168.1"/>
    <property type="molecule type" value="Genomic_DNA"/>
</dbReference>
<sequence length="388" mass="41354">MLLSDRDILAAQSAGHISLDPWTPEMVQPASIDVRLDRYFRLFNNHAYTYVDPAENQGALTEQFEVDPDEPWILHPGEFALGSTWEYVKLDPSIAARLEGKSSLGRLGILTHSTAGFIDPGFEGHITLELSNVSTLPVKLWPGMKIGQMCFFQLSSPAEHPYGSKGTGSHYQASGVRRRAVPTRISTARTSTTERCDVPFGRRMPAICLIPRRCHDQQRWWVPVRLPAARKAGQANGSSDSRARDGSIWRAASDTSHTGSAVPAICAGSTADAVCTAHTAHRSGHDATVLAAIPGCGCRTSTTAGGSHAASSIRNTNRRCARPAAIRLGSDDAKLPPGGTDSAGDTSSTSGTGDIACFGSFKRRDTSVPTQSGRAACGRCRGNTSIPA</sequence>
<comment type="function">
    <text evidence="4">Bifunctional enzyme that catalyzes both the deamination of dCTP to dUTP and the hydrolysis of dUTP to dUMP without releasing the toxic dUTP intermediate.</text>
</comment>
<comment type="caution">
    <text evidence="6">The sequence shown here is derived from an EMBL/GenBank/DDBJ whole genome shotgun (WGS) entry which is preliminary data.</text>
</comment>
<dbReference type="PANTHER" id="PTHR42680:SF3">
    <property type="entry name" value="DCTP DEAMINASE"/>
    <property type="match status" value="1"/>
</dbReference>
<dbReference type="GO" id="GO:0008829">
    <property type="term" value="F:dCTP deaminase activity"/>
    <property type="evidence" value="ECO:0007669"/>
    <property type="project" value="InterPro"/>
</dbReference>
<dbReference type="InterPro" id="IPR033704">
    <property type="entry name" value="dUTPase_trimeric"/>
</dbReference>
<comment type="catalytic activity">
    <reaction evidence="4">
        <text>dCTP + 2 H2O = dUMP + NH4(+) + diphosphate</text>
        <dbReference type="Rhea" id="RHEA:19205"/>
        <dbReference type="ChEBI" id="CHEBI:15377"/>
        <dbReference type="ChEBI" id="CHEBI:28938"/>
        <dbReference type="ChEBI" id="CHEBI:33019"/>
        <dbReference type="ChEBI" id="CHEBI:61481"/>
        <dbReference type="ChEBI" id="CHEBI:246422"/>
        <dbReference type="EC" id="3.5.4.30"/>
    </reaction>
</comment>
<dbReference type="Gene3D" id="2.70.40.10">
    <property type="match status" value="1"/>
</dbReference>
<feature type="binding site" evidence="4">
    <location>
        <position position="148"/>
    </location>
    <ligand>
        <name>dCTP</name>
        <dbReference type="ChEBI" id="CHEBI:61481"/>
    </ligand>
</feature>
<feature type="region of interest" description="Disordered" evidence="5">
    <location>
        <begin position="327"/>
        <end position="352"/>
    </location>
</feature>
<evidence type="ECO:0000313" key="7">
    <source>
        <dbReference type="Proteomes" id="UP000029024"/>
    </source>
</evidence>
<dbReference type="GO" id="GO:0006226">
    <property type="term" value="P:dUMP biosynthetic process"/>
    <property type="evidence" value="ECO:0007669"/>
    <property type="project" value="UniProtKB-UniRule"/>
</dbReference>
<dbReference type="SUPFAM" id="SSF51283">
    <property type="entry name" value="dUTPase-like"/>
    <property type="match status" value="1"/>
</dbReference>
<evidence type="ECO:0000256" key="4">
    <source>
        <dbReference type="HAMAP-Rule" id="MF_00146"/>
    </source>
</evidence>
<dbReference type="NCBIfam" id="TIGR02274">
    <property type="entry name" value="dCTP_deam"/>
    <property type="match status" value="1"/>
</dbReference>
<dbReference type="AlphaFoldDB" id="A0A087BQ68"/>
<accession>A0A087BQ68</accession>
<proteinExistence type="inferred from homology"/>
<feature type="active site" description="Proton donor/acceptor" evidence="4">
    <location>
        <position position="129"/>
    </location>
</feature>
<feature type="region of interest" description="Disordered" evidence="5">
    <location>
        <begin position="163"/>
        <end position="182"/>
    </location>
</feature>
<feature type="binding site" evidence="4">
    <location>
        <position position="119"/>
    </location>
    <ligand>
        <name>dCTP</name>
        <dbReference type="ChEBI" id="CHEBI:61481"/>
    </ligand>
</feature>
<feature type="binding site" evidence="4">
    <location>
        <position position="162"/>
    </location>
    <ligand>
        <name>dCTP</name>
        <dbReference type="ChEBI" id="CHEBI:61481"/>
    </ligand>
</feature>
<dbReference type="GO" id="GO:0006229">
    <property type="term" value="P:dUTP biosynthetic process"/>
    <property type="evidence" value="ECO:0007669"/>
    <property type="project" value="InterPro"/>
</dbReference>
<dbReference type="InterPro" id="IPR036157">
    <property type="entry name" value="dUTPase-like_sf"/>
</dbReference>
<comment type="pathway">
    <text evidence="4">Pyrimidine metabolism; dUMP biosynthesis; dUMP from dCTP: step 1/1.</text>
</comment>
<comment type="subunit">
    <text evidence="4">Homotrimer.</text>
</comment>
<dbReference type="Proteomes" id="UP000029024">
    <property type="component" value="Unassembled WGS sequence"/>
</dbReference>